<dbReference type="InterPro" id="IPR036875">
    <property type="entry name" value="Znf_CCHC_sf"/>
</dbReference>
<feature type="region of interest" description="Disordered" evidence="2">
    <location>
        <begin position="455"/>
        <end position="501"/>
    </location>
</feature>
<dbReference type="PANTHER" id="PTHR11439:SF495">
    <property type="entry name" value="REVERSE TRANSCRIPTASE, RNA-DEPENDENT DNA POLYMERASE-RELATED"/>
    <property type="match status" value="1"/>
</dbReference>
<dbReference type="Pfam" id="PF07727">
    <property type="entry name" value="RVT_2"/>
    <property type="match status" value="1"/>
</dbReference>
<organism evidence="4">
    <name type="scientific">Tanacetum cinerariifolium</name>
    <name type="common">Dalmatian daisy</name>
    <name type="synonym">Chrysanthemum cinerariifolium</name>
    <dbReference type="NCBI Taxonomy" id="118510"/>
    <lineage>
        <taxon>Eukaryota</taxon>
        <taxon>Viridiplantae</taxon>
        <taxon>Streptophyta</taxon>
        <taxon>Embryophyta</taxon>
        <taxon>Tracheophyta</taxon>
        <taxon>Spermatophyta</taxon>
        <taxon>Magnoliopsida</taxon>
        <taxon>eudicotyledons</taxon>
        <taxon>Gunneridae</taxon>
        <taxon>Pentapetalae</taxon>
        <taxon>asterids</taxon>
        <taxon>campanulids</taxon>
        <taxon>Asterales</taxon>
        <taxon>Asteraceae</taxon>
        <taxon>Asteroideae</taxon>
        <taxon>Anthemideae</taxon>
        <taxon>Anthemidinae</taxon>
        <taxon>Tanacetum</taxon>
    </lineage>
</organism>
<dbReference type="PROSITE" id="PS50158">
    <property type="entry name" value="ZF_CCHC"/>
    <property type="match status" value="1"/>
</dbReference>
<dbReference type="Pfam" id="PF13976">
    <property type="entry name" value="gag_pre-integrs"/>
    <property type="match status" value="1"/>
</dbReference>
<dbReference type="InterPro" id="IPR025724">
    <property type="entry name" value="GAG-pre-integrase_dom"/>
</dbReference>
<comment type="caution">
    <text evidence="4">The sequence shown here is derived from an EMBL/GenBank/DDBJ whole genome shotgun (WGS) entry which is preliminary data.</text>
</comment>
<sequence length="874" mass="100456">MLELKARSTLLMGIPNEHQLKFNSIKDAKSLMQAVEKRFRGNAATKKTQRNLLKQQYESFTASSSEVWQMAMITIRARRFLKNTGRKFSVNVTETIRFDKSKVECYNCHKRRHFARECRAPRNQENRNMKNTRTVVPVETTTSNALVSCDGSGYDWRNFMPPKLDLSFFGLEEFVYEPIVSEPTVKKHVIETRKVKASTDKLKVVRKNFAPLLIKDWISDSEDEAESKPKIEKKIVKPSFAKINFVKSKEQVKSPRKNNMYSVDLKSIVPKGGQTCLFSKATFDESKLWHRRLGHINFKTMNKLVKGNLVRGLPSKVFENDQHVLLVKRKSSTEPLVFILATKDETSGILKSFITRVENLIDQRVKVIRRHNGTEFKNKELNYFCGRKGKFNGMDNEGFFIGYSINSKAFRVLNSRTRIAEENLHVLFSKARMETVPGKDYILLPLWTTDPSFSQSSKSLPDAGFKPSGDDENKVDENPRNDSEGIDQEKEDNVNSTNNVNAASTNKVNTADMNILDTTIQVIPILTTRIHKDHPLDQVIGDLQSATQTRRMSKNLEELGFVSTIQQRTNHKDLQNCLFACFLSQEEPKKKEDGIFITQDKYVTQILKKFSFTNVKTASTPMETQKPLLKDEDGEEVDVYLYRYQVILKVSHLYAVKRIFRCRLISWQCKKQTVVANSTTEAEYVAASSCCGQVLWIQNQLLDYRFVQVFLDRQLEMMATHGEELRQTVFGMELSEGVNTNDFPSRNYENDAQSSDDVFAAQDDVSGIEKFKSFLKSKFLVKDLGKLKYVFRIEVIDTDKGICLNQRKYVLDHLSKYDMLACKPAKTPLQFKLVITNEATVDDPLLDNITDYQKLKGKLIYLTNTRPDISYVVH</sequence>
<gene>
    <name evidence="4" type="ORF">Tci_170713</name>
</gene>
<dbReference type="GO" id="GO:0008270">
    <property type="term" value="F:zinc ion binding"/>
    <property type="evidence" value="ECO:0007669"/>
    <property type="project" value="UniProtKB-KW"/>
</dbReference>
<dbReference type="EMBL" id="BKCJ010041086">
    <property type="protein sequence ID" value="GEV98736.1"/>
    <property type="molecule type" value="Genomic_DNA"/>
</dbReference>
<dbReference type="CDD" id="cd09272">
    <property type="entry name" value="RNase_HI_RT_Ty1"/>
    <property type="match status" value="1"/>
</dbReference>
<dbReference type="InterPro" id="IPR001878">
    <property type="entry name" value="Znf_CCHC"/>
</dbReference>
<dbReference type="Gene3D" id="4.10.60.10">
    <property type="entry name" value="Zinc finger, CCHC-type"/>
    <property type="match status" value="1"/>
</dbReference>
<protein>
    <submittedName>
        <fullName evidence="4">Ribonuclease H-like domain-containing protein</fullName>
    </submittedName>
</protein>
<evidence type="ECO:0000256" key="1">
    <source>
        <dbReference type="PROSITE-ProRule" id="PRU00047"/>
    </source>
</evidence>
<dbReference type="SUPFAM" id="SSF57756">
    <property type="entry name" value="Retrovirus zinc finger-like domains"/>
    <property type="match status" value="1"/>
</dbReference>
<evidence type="ECO:0000256" key="2">
    <source>
        <dbReference type="SAM" id="MobiDB-lite"/>
    </source>
</evidence>
<keyword evidence="1" id="KW-0479">Metal-binding</keyword>
<dbReference type="GO" id="GO:0003676">
    <property type="term" value="F:nucleic acid binding"/>
    <property type="evidence" value="ECO:0007669"/>
    <property type="project" value="InterPro"/>
</dbReference>
<dbReference type="PANTHER" id="PTHR11439">
    <property type="entry name" value="GAG-POL-RELATED RETROTRANSPOSON"/>
    <property type="match status" value="1"/>
</dbReference>
<evidence type="ECO:0000313" key="4">
    <source>
        <dbReference type="EMBL" id="GEV98736.1"/>
    </source>
</evidence>
<proteinExistence type="predicted"/>
<feature type="domain" description="CCHC-type" evidence="3">
    <location>
        <begin position="105"/>
        <end position="119"/>
    </location>
</feature>
<name>A0A699GRU6_TANCI</name>
<keyword evidence="1" id="KW-0862">Zinc</keyword>
<reference evidence="4" key="1">
    <citation type="journal article" date="2019" name="Sci. Rep.">
        <title>Draft genome of Tanacetum cinerariifolium, the natural source of mosquito coil.</title>
        <authorList>
            <person name="Yamashiro T."/>
            <person name="Shiraishi A."/>
            <person name="Satake H."/>
            <person name="Nakayama K."/>
        </authorList>
    </citation>
    <scope>NUCLEOTIDE SEQUENCE</scope>
</reference>
<dbReference type="InterPro" id="IPR013103">
    <property type="entry name" value="RVT_2"/>
</dbReference>
<dbReference type="SMART" id="SM00343">
    <property type="entry name" value="ZnF_C2HC"/>
    <property type="match status" value="1"/>
</dbReference>
<feature type="compositionally biased region" description="Basic and acidic residues" evidence="2">
    <location>
        <begin position="468"/>
        <end position="493"/>
    </location>
</feature>
<dbReference type="AlphaFoldDB" id="A0A699GRU6"/>
<accession>A0A699GRU6</accession>
<keyword evidence="1" id="KW-0863">Zinc-finger</keyword>
<evidence type="ECO:0000259" key="3">
    <source>
        <dbReference type="PROSITE" id="PS50158"/>
    </source>
</evidence>